<comment type="caution">
    <text evidence="3">The sequence shown here is derived from an EMBL/GenBank/DDBJ whole genome shotgun (WGS) entry which is preliminary data.</text>
</comment>
<name>A0A369J521_HYPMA</name>
<gene>
    <name evidence="3" type="ORF">Hypma_001888</name>
</gene>
<dbReference type="Proteomes" id="UP000076154">
    <property type="component" value="Unassembled WGS sequence"/>
</dbReference>
<dbReference type="AlphaFoldDB" id="A0A369J521"/>
<keyword evidence="2" id="KW-1133">Transmembrane helix</keyword>
<keyword evidence="2" id="KW-0472">Membrane</keyword>
<feature type="transmembrane region" description="Helical" evidence="2">
    <location>
        <begin position="140"/>
        <end position="160"/>
    </location>
</feature>
<dbReference type="OrthoDB" id="3032844at2759"/>
<reference evidence="3" key="1">
    <citation type="submission" date="2018-04" db="EMBL/GenBank/DDBJ databases">
        <title>Whole genome sequencing of Hypsizygus marmoreus.</title>
        <authorList>
            <person name="Choi I.-G."/>
            <person name="Min B."/>
            <person name="Kim J.-G."/>
            <person name="Kim S."/>
            <person name="Oh Y.-L."/>
            <person name="Kong W.-S."/>
            <person name="Park H."/>
            <person name="Jeong J."/>
            <person name="Song E.-S."/>
        </authorList>
    </citation>
    <scope>NUCLEOTIDE SEQUENCE [LARGE SCALE GENOMIC DNA]</scope>
    <source>
        <strain evidence="3">51987-8</strain>
    </source>
</reference>
<organism evidence="3 4">
    <name type="scientific">Hypsizygus marmoreus</name>
    <name type="common">White beech mushroom</name>
    <name type="synonym">Agaricus marmoreus</name>
    <dbReference type="NCBI Taxonomy" id="39966"/>
    <lineage>
        <taxon>Eukaryota</taxon>
        <taxon>Fungi</taxon>
        <taxon>Dikarya</taxon>
        <taxon>Basidiomycota</taxon>
        <taxon>Agaricomycotina</taxon>
        <taxon>Agaricomycetes</taxon>
        <taxon>Agaricomycetidae</taxon>
        <taxon>Agaricales</taxon>
        <taxon>Tricholomatineae</taxon>
        <taxon>Lyophyllaceae</taxon>
        <taxon>Hypsizygus</taxon>
    </lineage>
</organism>
<sequence length="1268" mass="144364">MSNGPDITSIGKTLTNGIQDISALLPLLGTEQCEQHIGSGLTGGYLYVAATPMSIFGSLGMARAGFKGLLASIAVQNWRFVGAEKLRDIGFTPSGKNLSLIMIDPDNGCHLAETRLDSLLKDLHIENVERLSVSVSCDAWNFKMLVFTAAFCILGVTPYIHLITNKNNLPRFACWALPVIRTLGGFLTATSLQVLMQKRLMVILNNRLRFHAVNHAVRSQLFNELRDDIPFQWDLQIPSEKCLWNLEQVLSSKGLPHALRRTFHSLRTALGDRAKDDTYPNHFAPGKESSDTLDSAPWSSRGSADLESKGSTSQQIQDDVLQSLAEKFARVCQAFPINITVWPFLVLVFFGISISVVGYIGCFTVVQGSQHANVPLVWLCLEGVLSMIRMALWGWNPKFQCPDPVEITFALNKFVPLSTVNYSYEELRSWKILPFVRAPEFLESITSYAGLLKRFHNPNISLFYTLIRKASHCGPEVRERLLYIILFDHREHVTRVYTEDNGDPIFFETEPLLTLEEDKPQRALHDSTVLLKDRPLQIRVRGIIDPSTDSLVADERLRTMLRVHYRSIVDQLQFRIRNPCRSIDIIENSWTLKYTDTRSAIGRDAAQQIHRGSRNNIFSEIACQEHDLQDQICRPEHCKGDAANVICLEEQDDVDYVRQGALQRKRQELFWNRRTQIDYYASDDRKKTSQVLKIAKSQMTIHQSEVAVLKKILSRMMAVERVILEAIVLKEMREWEHLLFESYHSMSKAIAKKQKADWGIEMLERRLAEEWAQGSQVRLIGDMRRHRERGDLKQWTDDFFGLFDVEEIKLDMEVLSSELQRDVARELMVIHQSPYSGRSRVWPLKHLILSYRKLLQTNLDQVTPKMSAASRKFLKERKKAMTRRLSLEEQNMRRRIRNMRLAKCFCSLEHSFEGIVGSASHSNPISISKQWVKIEDHWADTSSISCPHGDPSTPFWRDMLPTLRRTKWINIIQAGDRFGLDSKTDKTASELEILQGVIEFAKDKSTSLTTILLEYRTLEKEMVAALKDAIKQNPNILSIDGPDPQLQPLKAALEQRRLTINSTSLTTYGFYMAWDKIKYTGQQDMIDISWSEWALCSYCGGGDAKIELRFIAPENGALILRLRHRQSGIHASGQAVQIHGKSTLTCVISPSEEFVMTAIELIPSTHFDPGAPALLSIVPLLQGYELQSIDLLDEDGTPYTVAPNKDHYGVADHELMWGAYLESEDQDANESAETTLPQRVARWTPSRILRPDVTESYTNDYVLRDVGT</sequence>
<keyword evidence="4" id="KW-1185">Reference proteome</keyword>
<accession>A0A369J521</accession>
<feature type="transmembrane region" description="Helical" evidence="2">
    <location>
        <begin position="341"/>
        <end position="364"/>
    </location>
</feature>
<keyword evidence="2" id="KW-0812">Transmembrane</keyword>
<protein>
    <submittedName>
        <fullName evidence="3">Uncharacterized protein</fullName>
    </submittedName>
</protein>
<dbReference type="InParanoid" id="A0A369J521"/>
<evidence type="ECO:0000256" key="2">
    <source>
        <dbReference type="SAM" id="Phobius"/>
    </source>
</evidence>
<evidence type="ECO:0000313" key="3">
    <source>
        <dbReference type="EMBL" id="RDB17131.1"/>
    </source>
</evidence>
<proteinExistence type="predicted"/>
<feature type="transmembrane region" description="Helical" evidence="2">
    <location>
        <begin position="172"/>
        <end position="196"/>
    </location>
</feature>
<dbReference type="EMBL" id="LUEZ02000113">
    <property type="protein sequence ID" value="RDB17131.1"/>
    <property type="molecule type" value="Genomic_DNA"/>
</dbReference>
<evidence type="ECO:0000313" key="4">
    <source>
        <dbReference type="Proteomes" id="UP000076154"/>
    </source>
</evidence>
<evidence type="ECO:0000256" key="1">
    <source>
        <dbReference type="SAM" id="MobiDB-lite"/>
    </source>
</evidence>
<feature type="region of interest" description="Disordered" evidence="1">
    <location>
        <begin position="280"/>
        <end position="311"/>
    </location>
</feature>